<dbReference type="PhylomeDB" id="E9AMM9"/>
<gene>
    <name evidence="1" type="ORF">LMXM_09_0300</name>
</gene>
<dbReference type="GeneID" id="13447486"/>
<dbReference type="KEGG" id="lmi:LMXM_09_0300"/>
<name>E9AMM9_LEIMU</name>
<dbReference type="Proteomes" id="UP000007259">
    <property type="component" value="Chromosome 9"/>
</dbReference>
<proteinExistence type="predicted"/>
<evidence type="ECO:0000313" key="1">
    <source>
        <dbReference type="EMBL" id="CBZ24184.1"/>
    </source>
</evidence>
<dbReference type="OMA" id="WDRCMLA"/>
<protein>
    <submittedName>
        <fullName evidence="1">Uncharacterized protein</fullName>
    </submittedName>
</protein>
<dbReference type="OrthoDB" id="273663at2759"/>
<dbReference type="RefSeq" id="XP_003872710.1">
    <property type="nucleotide sequence ID" value="XM_003872661.1"/>
</dbReference>
<sequence>MTLVFEARQLPFGSIYEAYAAPIQPILALHALDKLPLWDRCMLAAVLPVVQQRHLAGAAATPSSTVVRPPLTVDGGDTADAAAADASLSSTTIRAANHEERVNASPELAGAPSLEDVTLALTIVRALDELEVVYDSSVSTRAELKQQRQQHQHQLSVPAASLAEAPRRAFKQPTKTSEELLMEQLLQERIFGAVPHLPESSDEDGETSIEASVDVAMCFTVKGESLGIGTANIFGGHGYHP</sequence>
<organism evidence="1 2">
    <name type="scientific">Leishmania mexicana (strain MHOM/GT/2001/U1103)</name>
    <dbReference type="NCBI Taxonomy" id="929439"/>
    <lineage>
        <taxon>Eukaryota</taxon>
        <taxon>Discoba</taxon>
        <taxon>Euglenozoa</taxon>
        <taxon>Kinetoplastea</taxon>
        <taxon>Metakinetoplastina</taxon>
        <taxon>Trypanosomatida</taxon>
        <taxon>Trypanosomatidae</taxon>
        <taxon>Leishmaniinae</taxon>
        <taxon>Leishmania</taxon>
    </lineage>
</organism>
<reference evidence="1 2" key="1">
    <citation type="journal article" date="2011" name="Genome Res.">
        <title>Chromosome and gene copy number variation allow major structural change between species and strains of Leishmania.</title>
        <authorList>
            <person name="Rogers M.B."/>
            <person name="Hilley J.D."/>
            <person name="Dickens N.J."/>
            <person name="Wilkes J."/>
            <person name="Bates P.A."/>
            <person name="Depledge D.P."/>
            <person name="Harris D."/>
            <person name="Her Y."/>
            <person name="Herzyk P."/>
            <person name="Imamura H."/>
            <person name="Otto T.D."/>
            <person name="Sanders M."/>
            <person name="Seeger K."/>
            <person name="Dujardin J.C."/>
            <person name="Berriman M."/>
            <person name="Smith D.F."/>
            <person name="Hertz-Fowler C."/>
            <person name="Mottram J.C."/>
        </authorList>
    </citation>
    <scope>NUCLEOTIDE SEQUENCE [LARGE SCALE GENOMIC DNA]</scope>
    <source>
        <strain evidence="1 2">MHOM/GT/2001/U1103</strain>
    </source>
</reference>
<dbReference type="EMBL" id="FR799562">
    <property type="protein sequence ID" value="CBZ24184.1"/>
    <property type="molecule type" value="Genomic_DNA"/>
</dbReference>
<dbReference type="VEuPathDB" id="TriTrypDB:LmxM.09.0300"/>
<dbReference type="AlphaFoldDB" id="E9AMM9"/>
<evidence type="ECO:0000313" key="2">
    <source>
        <dbReference type="Proteomes" id="UP000007259"/>
    </source>
</evidence>
<keyword evidence="2" id="KW-1185">Reference proteome</keyword>
<accession>E9AMM9</accession>